<protein>
    <recommendedName>
        <fullName evidence="4 5">Kynureninase</fullName>
        <ecNumber evidence="4 5">3.7.1.3</ecNumber>
    </recommendedName>
    <alternativeName>
        <fullName evidence="4">Biosynthesis of nicotinic acid protein 5</fullName>
    </alternativeName>
    <alternativeName>
        <fullName evidence="4">L-kynurenine hydrolase</fullName>
    </alternativeName>
</protein>
<comment type="similarity">
    <text evidence="4 5">Belongs to the kynureninase family.</text>
</comment>
<keyword evidence="3 4" id="KW-0663">Pyridoxal phosphate</keyword>
<dbReference type="EC" id="3.7.1.3" evidence="4 5"/>
<dbReference type="PIRSF" id="PIRSF038800">
    <property type="entry name" value="KYNU"/>
    <property type="match status" value="1"/>
</dbReference>
<evidence type="ECO:0000313" key="7">
    <source>
        <dbReference type="Proteomes" id="UP001377567"/>
    </source>
</evidence>
<feature type="binding site" evidence="4">
    <location>
        <position position="237"/>
    </location>
    <ligand>
        <name>pyridoxal 5'-phosphate</name>
        <dbReference type="ChEBI" id="CHEBI:597326"/>
    </ligand>
</feature>
<evidence type="ECO:0000313" key="6">
    <source>
        <dbReference type="EMBL" id="GMM57662.1"/>
    </source>
</evidence>
<keyword evidence="7" id="KW-1185">Reference proteome</keyword>
<dbReference type="GO" id="GO:0097053">
    <property type="term" value="P:L-kynurenine catabolic process"/>
    <property type="evidence" value="ECO:0007669"/>
    <property type="project" value="UniProtKB-UniRule"/>
</dbReference>
<dbReference type="InterPro" id="IPR015421">
    <property type="entry name" value="PyrdxlP-dep_Trfase_major"/>
</dbReference>
<dbReference type="EMBL" id="BTGD01000013">
    <property type="protein sequence ID" value="GMM57662.1"/>
    <property type="molecule type" value="Genomic_DNA"/>
</dbReference>
<feature type="binding site" evidence="4">
    <location>
        <begin position="148"/>
        <end position="151"/>
    </location>
    <ligand>
        <name>pyridoxal 5'-phosphate</name>
        <dbReference type="ChEBI" id="CHEBI:597326"/>
    </ligand>
</feature>
<dbReference type="InterPro" id="IPR015422">
    <property type="entry name" value="PyrdxlP-dep_Trfase_small"/>
</dbReference>
<evidence type="ECO:0000256" key="4">
    <source>
        <dbReference type="HAMAP-Rule" id="MF_03017"/>
    </source>
</evidence>
<comment type="cofactor">
    <cofactor evidence="4 5">
        <name>pyridoxal 5'-phosphate</name>
        <dbReference type="ChEBI" id="CHEBI:597326"/>
    </cofactor>
</comment>
<dbReference type="GO" id="GO:0034354">
    <property type="term" value="P:'de novo' NAD+ biosynthetic process from L-tryptophan"/>
    <property type="evidence" value="ECO:0007669"/>
    <property type="project" value="UniProtKB-UniRule"/>
</dbReference>
<comment type="caution">
    <text evidence="6">The sequence shown here is derived from an EMBL/GenBank/DDBJ whole genome shotgun (WGS) entry which is preliminary data.</text>
</comment>
<comment type="pathway">
    <text evidence="4 5">Amino-acid degradation; L-kynurenine degradation; L-alanine and anthranilate from L-kynurenine: step 1/1.</text>
</comment>
<feature type="binding site" evidence="4">
    <location>
        <position position="121"/>
    </location>
    <ligand>
        <name>pyridoxal 5'-phosphate</name>
        <dbReference type="ChEBI" id="CHEBI:597326"/>
    </ligand>
</feature>
<feature type="binding site" evidence="4">
    <location>
        <position position="259"/>
    </location>
    <ligand>
        <name>pyridoxal 5'-phosphate</name>
        <dbReference type="ChEBI" id="CHEBI:597326"/>
    </ligand>
</feature>
<evidence type="ECO:0000256" key="2">
    <source>
        <dbReference type="ARBA" id="ARBA00022801"/>
    </source>
</evidence>
<feature type="binding site" evidence="4">
    <location>
        <position position="294"/>
    </location>
    <ligand>
        <name>pyridoxal 5'-phosphate</name>
        <dbReference type="ChEBI" id="CHEBI:597326"/>
    </ligand>
</feature>
<proteinExistence type="inferred from homology"/>
<comment type="caution">
    <text evidence="4">Lacks conserved residue(s) required for the propagation of feature annotation.</text>
</comment>
<reference evidence="6 7" key="1">
    <citation type="journal article" date="2023" name="Elife">
        <title>Identification of key yeast species and microbe-microbe interactions impacting larval growth of Drosophila in the wild.</title>
        <authorList>
            <person name="Mure A."/>
            <person name="Sugiura Y."/>
            <person name="Maeda R."/>
            <person name="Honda K."/>
            <person name="Sakurai N."/>
            <person name="Takahashi Y."/>
            <person name="Watada M."/>
            <person name="Katoh T."/>
            <person name="Gotoh A."/>
            <person name="Gotoh Y."/>
            <person name="Taniguchi I."/>
            <person name="Nakamura K."/>
            <person name="Hayashi T."/>
            <person name="Katayama T."/>
            <person name="Uemura T."/>
            <person name="Hattori Y."/>
        </authorList>
    </citation>
    <scope>NUCLEOTIDE SEQUENCE [LARGE SCALE GENOMIC DNA]</scope>
    <source>
        <strain evidence="6 7">KH-74</strain>
    </source>
</reference>
<dbReference type="NCBIfam" id="TIGR01814">
    <property type="entry name" value="kynureninase"/>
    <property type="match status" value="1"/>
</dbReference>
<organism evidence="6 7">
    <name type="scientific">Maudiozyma humilis</name>
    <name type="common">Sour dough yeast</name>
    <name type="synonym">Kazachstania humilis</name>
    <dbReference type="NCBI Taxonomy" id="51915"/>
    <lineage>
        <taxon>Eukaryota</taxon>
        <taxon>Fungi</taxon>
        <taxon>Dikarya</taxon>
        <taxon>Ascomycota</taxon>
        <taxon>Saccharomycotina</taxon>
        <taxon>Saccharomycetes</taxon>
        <taxon>Saccharomycetales</taxon>
        <taxon>Saccharomycetaceae</taxon>
        <taxon>Maudiozyma</taxon>
    </lineage>
</organism>
<dbReference type="GO" id="GO:0019441">
    <property type="term" value="P:L-tryptophan catabolic process to kynurenine"/>
    <property type="evidence" value="ECO:0007669"/>
    <property type="project" value="TreeGrafter"/>
</dbReference>
<keyword evidence="1 4" id="KW-0662">Pyridine nucleotide biosynthesis</keyword>
<dbReference type="InterPro" id="IPR010111">
    <property type="entry name" value="Kynureninase"/>
</dbReference>
<comment type="catalytic activity">
    <reaction evidence="5">
        <text>3-hydroxy-L-kynurenine + H2O = 3-hydroxyanthranilate + L-alanine + H(+)</text>
        <dbReference type="Rhea" id="RHEA:25143"/>
        <dbReference type="ChEBI" id="CHEBI:15377"/>
        <dbReference type="ChEBI" id="CHEBI:15378"/>
        <dbReference type="ChEBI" id="CHEBI:36559"/>
        <dbReference type="ChEBI" id="CHEBI:57972"/>
        <dbReference type="ChEBI" id="CHEBI:58125"/>
        <dbReference type="EC" id="3.7.1.3"/>
    </reaction>
</comment>
<dbReference type="GO" id="GO:0005737">
    <property type="term" value="C:cytoplasm"/>
    <property type="evidence" value="ECO:0007669"/>
    <property type="project" value="UniProtKB-SubCell"/>
</dbReference>
<dbReference type="GO" id="GO:0019805">
    <property type="term" value="P:quinolinate biosynthetic process"/>
    <property type="evidence" value="ECO:0007669"/>
    <property type="project" value="UniProtKB-UniRule"/>
</dbReference>
<dbReference type="PANTHER" id="PTHR14084">
    <property type="entry name" value="KYNURENINASE"/>
    <property type="match status" value="1"/>
</dbReference>
<feature type="binding site" evidence="4">
    <location>
        <position position="322"/>
    </location>
    <ligand>
        <name>pyridoxal 5'-phosphate</name>
        <dbReference type="ChEBI" id="CHEBI:597326"/>
    </ligand>
</feature>
<dbReference type="SUPFAM" id="SSF53383">
    <property type="entry name" value="PLP-dependent transferases"/>
    <property type="match status" value="1"/>
</dbReference>
<dbReference type="GO" id="GO:0030170">
    <property type="term" value="F:pyridoxal phosphate binding"/>
    <property type="evidence" value="ECO:0007669"/>
    <property type="project" value="UniProtKB-UniRule"/>
</dbReference>
<dbReference type="Gene3D" id="3.90.1150.10">
    <property type="entry name" value="Aspartate Aminotransferase, domain 1"/>
    <property type="match status" value="1"/>
</dbReference>
<evidence type="ECO:0000256" key="1">
    <source>
        <dbReference type="ARBA" id="ARBA00022642"/>
    </source>
</evidence>
<accession>A0AAV5S229</accession>
<feature type="binding site" evidence="4">
    <location>
        <position position="234"/>
    </location>
    <ligand>
        <name>pyridoxal 5'-phosphate</name>
        <dbReference type="ChEBI" id="CHEBI:597326"/>
    </ligand>
</feature>
<dbReference type="InterPro" id="IPR015424">
    <property type="entry name" value="PyrdxlP-dep_Trfase"/>
</dbReference>
<keyword evidence="2 4" id="KW-0378">Hydrolase</keyword>
<dbReference type="Gene3D" id="3.40.640.10">
    <property type="entry name" value="Type I PLP-dependent aspartate aminotransferase-like (Major domain)"/>
    <property type="match status" value="1"/>
</dbReference>
<evidence type="ECO:0000256" key="3">
    <source>
        <dbReference type="ARBA" id="ARBA00022898"/>
    </source>
</evidence>
<comment type="catalytic activity">
    <reaction evidence="4 5">
        <text>L-kynurenine + H2O = anthranilate + L-alanine + H(+)</text>
        <dbReference type="Rhea" id="RHEA:16813"/>
        <dbReference type="ChEBI" id="CHEBI:15377"/>
        <dbReference type="ChEBI" id="CHEBI:15378"/>
        <dbReference type="ChEBI" id="CHEBI:16567"/>
        <dbReference type="ChEBI" id="CHEBI:57959"/>
        <dbReference type="ChEBI" id="CHEBI:57972"/>
        <dbReference type="EC" id="3.7.1.3"/>
    </reaction>
</comment>
<feature type="modified residue" description="N6-(pyridoxal phosphate)lysine" evidence="4">
    <location>
        <position position="260"/>
    </location>
</feature>
<comment type="subcellular location">
    <subcellularLocation>
        <location evidence="4 5">Cytoplasm</location>
    </subcellularLocation>
</comment>
<dbReference type="AlphaFoldDB" id="A0AAV5S229"/>
<gene>
    <name evidence="4" type="primary">BNA5</name>
    <name evidence="6" type="ORF">DAKH74_042780</name>
</gene>
<dbReference type="Pfam" id="PF22580">
    <property type="entry name" value="KYNU_C"/>
    <property type="match status" value="1"/>
</dbReference>
<dbReference type="GO" id="GO:0030429">
    <property type="term" value="F:kynureninase activity"/>
    <property type="evidence" value="ECO:0007669"/>
    <property type="project" value="UniProtKB-UniRule"/>
</dbReference>
<dbReference type="Proteomes" id="UP001377567">
    <property type="component" value="Unassembled WGS sequence"/>
</dbReference>
<sequence length="466" mass="52195">MLVTAEVGAEELDKQFPCLSRDEFNIPTYKSMGTPNVPDGKTEQDPLNYMCGNSLGLMPKQTKSFLSAELDAWSERGVESHFRHPDEECTSWVDVDLPLCSLMAPVVGAEVDKVAVMNSLTVNLNNMLIAFYRPTAQRYKIIFEAGAFPSDCYAFMNQCRNHGIDPNVGLVMLRARPGEEHLRTEDILSAIDEHAETLALVCLPGIQYYTGQFFDIATITAHAQKIEGVKVGWDLAHAVGNVELQLHDWNVDFAVWCSYKYLNAGPGGIGGVFVHRRYETASGETTYLKRLAGWWGNNREERFEMRETFNPIQGALGFRQSNPSVLDVVSLKSSLLLFQKYGGVAALRKRSLMLTDYLLGELQKLQFCFRDEPAFRQSGKPLGFAIITPWQDPAQHGAQLSLRFYSTTIEAPMAKVFRELNCRGVIADERRPDVIRIAPAPLYNTFADVAETVAILREALETVAYK</sequence>
<dbReference type="GO" id="GO:0043420">
    <property type="term" value="P:anthranilate metabolic process"/>
    <property type="evidence" value="ECO:0007669"/>
    <property type="project" value="UniProtKB-UniRule"/>
</dbReference>
<feature type="binding site" evidence="4">
    <location>
        <position position="120"/>
    </location>
    <ligand>
        <name>pyridoxal 5'-phosphate</name>
        <dbReference type="ChEBI" id="CHEBI:597326"/>
    </ligand>
</feature>
<dbReference type="HAMAP" id="MF_01970">
    <property type="entry name" value="Kynureninase"/>
    <property type="match status" value="1"/>
</dbReference>
<comment type="subunit">
    <text evidence="4 5">Homodimer.</text>
</comment>
<comment type="pathway">
    <text evidence="4 5">Cofactor biosynthesis; NAD(+) biosynthesis; quinolinate from L-kynurenine: step 2/3.</text>
</comment>
<name>A0AAV5S229_MAUHU</name>
<keyword evidence="4 5" id="KW-0963">Cytoplasm</keyword>
<dbReference type="PANTHER" id="PTHR14084:SF0">
    <property type="entry name" value="KYNURENINASE"/>
    <property type="match status" value="1"/>
</dbReference>
<comment type="function">
    <text evidence="4 5">Catalyzes the cleavage of L-kynurenine (L-Kyn) and L-3-hydroxykynurenine (L-3OHKyn) into anthranilic acid (AA) and 3-hydroxyanthranilic acid (3-OHAA), respectively.</text>
</comment>
<evidence type="ECO:0000256" key="5">
    <source>
        <dbReference type="PIRNR" id="PIRNR038800"/>
    </source>
</evidence>
<dbReference type="FunFam" id="3.40.640.10:FF:000031">
    <property type="entry name" value="Kynureninase"/>
    <property type="match status" value="1"/>
</dbReference>